<dbReference type="SUPFAM" id="SSF53474">
    <property type="entry name" value="alpha/beta-Hydrolases"/>
    <property type="match status" value="1"/>
</dbReference>
<dbReference type="PANTHER" id="PTHR11559">
    <property type="entry name" value="CARBOXYLESTERASE"/>
    <property type="match status" value="1"/>
</dbReference>
<reference evidence="5 6" key="1">
    <citation type="submission" date="2017-02" db="EMBL/GenBank/DDBJ databases">
        <title>Genomes of Trichoderma spp. with biocontrol activity.</title>
        <authorList>
            <person name="Gardiner D."/>
            <person name="Kazan K."/>
            <person name="Vos C."/>
            <person name="Harvey P."/>
        </authorList>
    </citation>
    <scope>NUCLEOTIDE SEQUENCE [LARGE SCALE GENOMIC DNA]</scope>
    <source>
        <strain evidence="5 6">Tr1</strain>
    </source>
</reference>
<evidence type="ECO:0000256" key="3">
    <source>
        <dbReference type="RuleBase" id="RU361235"/>
    </source>
</evidence>
<name>A0A2K0ULX7_TRIHA</name>
<dbReference type="EMBL" id="MTYI01000020">
    <property type="protein sequence ID" value="PNP58754.1"/>
    <property type="molecule type" value="Genomic_DNA"/>
</dbReference>
<comment type="similarity">
    <text evidence="1 3">Belongs to the type-B carboxylesterase/lipase family.</text>
</comment>
<sequence>MLAAQGSHGSLKGVNFGLYDQKLALIWVKCNIAAFGGDGTKVTIMGHSAGGISCHLHLLEAELGTKKPLFRKAGLMSGSCGDLDLTSLDKADERWADLYRLRSVQADYPADRLNMLRRIPAKDLLLSISELHRVLFTLVIDQLTIKKSNLGCDVSVHLGQDGLDDHTKSTNENIQVMLSTTDDEFRGFVQMAN</sequence>
<dbReference type="OrthoDB" id="4900271at2759"/>
<dbReference type="Gene3D" id="3.40.50.1820">
    <property type="entry name" value="alpha/beta hydrolase"/>
    <property type="match status" value="1"/>
</dbReference>
<dbReference type="InterPro" id="IPR029058">
    <property type="entry name" value="AB_hydrolase_fold"/>
</dbReference>
<organism evidence="5 6">
    <name type="scientific">Trichoderma harzianum</name>
    <name type="common">Hypocrea lixii</name>
    <dbReference type="NCBI Taxonomy" id="5544"/>
    <lineage>
        <taxon>Eukaryota</taxon>
        <taxon>Fungi</taxon>
        <taxon>Dikarya</taxon>
        <taxon>Ascomycota</taxon>
        <taxon>Pezizomycotina</taxon>
        <taxon>Sordariomycetes</taxon>
        <taxon>Hypocreomycetidae</taxon>
        <taxon>Hypocreales</taxon>
        <taxon>Hypocreaceae</taxon>
        <taxon>Trichoderma</taxon>
    </lineage>
</organism>
<dbReference type="Pfam" id="PF00135">
    <property type="entry name" value="COesterase"/>
    <property type="match status" value="1"/>
</dbReference>
<dbReference type="PROSITE" id="PS00122">
    <property type="entry name" value="CARBOXYLESTERASE_B_1"/>
    <property type="match status" value="1"/>
</dbReference>
<dbReference type="AlphaFoldDB" id="A0A2K0ULX7"/>
<proteinExistence type="inferred from homology"/>
<dbReference type="Proteomes" id="UP000236290">
    <property type="component" value="Unassembled WGS sequence"/>
</dbReference>
<accession>A0A2K0ULX7</accession>
<evidence type="ECO:0000256" key="2">
    <source>
        <dbReference type="ARBA" id="ARBA00022801"/>
    </source>
</evidence>
<evidence type="ECO:0000313" key="5">
    <source>
        <dbReference type="EMBL" id="PNP58754.1"/>
    </source>
</evidence>
<feature type="domain" description="Carboxylesterase type B" evidence="4">
    <location>
        <begin position="15"/>
        <end position="191"/>
    </location>
</feature>
<gene>
    <name evidence="5" type="ORF">THARTR1_01770</name>
</gene>
<keyword evidence="2 3" id="KW-0378">Hydrolase</keyword>
<protein>
    <recommendedName>
        <fullName evidence="3">Carboxylic ester hydrolase</fullName>
        <ecNumber evidence="3">3.1.1.-</ecNumber>
    </recommendedName>
</protein>
<dbReference type="EC" id="3.1.1.-" evidence="3"/>
<comment type="caution">
    <text evidence="5">The sequence shown here is derived from an EMBL/GenBank/DDBJ whole genome shotgun (WGS) entry which is preliminary data.</text>
</comment>
<dbReference type="InterPro" id="IPR050309">
    <property type="entry name" value="Type-B_Carboxylest/Lipase"/>
</dbReference>
<dbReference type="GO" id="GO:0016787">
    <property type="term" value="F:hydrolase activity"/>
    <property type="evidence" value="ECO:0007669"/>
    <property type="project" value="UniProtKB-KW"/>
</dbReference>
<dbReference type="InterPro" id="IPR019826">
    <property type="entry name" value="Carboxylesterase_B_AS"/>
</dbReference>
<evidence type="ECO:0000259" key="4">
    <source>
        <dbReference type="Pfam" id="PF00135"/>
    </source>
</evidence>
<dbReference type="InterPro" id="IPR002018">
    <property type="entry name" value="CarbesteraseB"/>
</dbReference>
<evidence type="ECO:0000256" key="1">
    <source>
        <dbReference type="ARBA" id="ARBA00005964"/>
    </source>
</evidence>
<evidence type="ECO:0000313" key="6">
    <source>
        <dbReference type="Proteomes" id="UP000236290"/>
    </source>
</evidence>